<dbReference type="InterPro" id="IPR001845">
    <property type="entry name" value="HTH_ArsR_DNA-bd_dom"/>
</dbReference>
<name>A0A140L644_9FIRM</name>
<sequence length="100" mass="11437">MNQFQMATYQTDPKIFEEKAELLKVLGHPVRLCIVKNLMERKSANVTQIQNCLNAPQSTISQHLAKLRTAGIIEGRREGTEIHYSVVDEKVKRLIEVLFS</sequence>
<dbReference type="SUPFAM" id="SSF46785">
    <property type="entry name" value="Winged helix' DNA-binding domain"/>
    <property type="match status" value="1"/>
</dbReference>
<keyword evidence="2" id="KW-0238">DNA-binding</keyword>
<organism evidence="5 6">
    <name type="scientific">Fervidicola ferrireducens</name>
    <dbReference type="NCBI Taxonomy" id="520764"/>
    <lineage>
        <taxon>Bacteria</taxon>
        <taxon>Bacillati</taxon>
        <taxon>Bacillota</taxon>
        <taxon>Clostridia</taxon>
        <taxon>Thermosediminibacterales</taxon>
        <taxon>Thermosediminibacteraceae</taxon>
        <taxon>Fervidicola</taxon>
    </lineage>
</organism>
<dbReference type="InterPro" id="IPR036390">
    <property type="entry name" value="WH_DNA-bd_sf"/>
</dbReference>
<dbReference type="InterPro" id="IPR011991">
    <property type="entry name" value="ArsR-like_HTH"/>
</dbReference>
<dbReference type="PANTHER" id="PTHR43132:SF2">
    <property type="entry name" value="ARSENICAL RESISTANCE OPERON REPRESSOR ARSR-RELATED"/>
    <property type="match status" value="1"/>
</dbReference>
<evidence type="ECO:0000313" key="5">
    <source>
        <dbReference type="EMBL" id="KXG76019.1"/>
    </source>
</evidence>
<dbReference type="SMART" id="SM00418">
    <property type="entry name" value="HTH_ARSR"/>
    <property type="match status" value="1"/>
</dbReference>
<keyword evidence="6" id="KW-1185">Reference proteome</keyword>
<dbReference type="PATRIC" id="fig|520764.3.peg.1818"/>
<dbReference type="EMBL" id="LOED01000022">
    <property type="protein sequence ID" value="KXG76019.1"/>
    <property type="molecule type" value="Genomic_DNA"/>
</dbReference>
<comment type="caution">
    <text evidence="5">The sequence shown here is derived from an EMBL/GenBank/DDBJ whole genome shotgun (WGS) entry which is preliminary data.</text>
</comment>
<dbReference type="NCBIfam" id="NF033788">
    <property type="entry name" value="HTH_metalloreg"/>
    <property type="match status" value="1"/>
</dbReference>
<dbReference type="GO" id="GO:0003677">
    <property type="term" value="F:DNA binding"/>
    <property type="evidence" value="ECO:0007669"/>
    <property type="project" value="UniProtKB-KW"/>
</dbReference>
<keyword evidence="3" id="KW-0804">Transcription</keyword>
<keyword evidence="1" id="KW-0805">Transcription regulation</keyword>
<dbReference type="GO" id="GO:0003700">
    <property type="term" value="F:DNA-binding transcription factor activity"/>
    <property type="evidence" value="ECO:0007669"/>
    <property type="project" value="InterPro"/>
</dbReference>
<evidence type="ECO:0000256" key="1">
    <source>
        <dbReference type="ARBA" id="ARBA00023015"/>
    </source>
</evidence>
<dbReference type="InParanoid" id="A0A140L644"/>
<proteinExistence type="predicted"/>
<dbReference type="Gene3D" id="1.10.10.10">
    <property type="entry name" value="Winged helix-like DNA-binding domain superfamily/Winged helix DNA-binding domain"/>
    <property type="match status" value="1"/>
</dbReference>
<evidence type="ECO:0000259" key="4">
    <source>
        <dbReference type="PROSITE" id="PS50987"/>
    </source>
</evidence>
<dbReference type="CDD" id="cd00090">
    <property type="entry name" value="HTH_ARSR"/>
    <property type="match status" value="1"/>
</dbReference>
<accession>A0A140L644</accession>
<protein>
    <submittedName>
        <fullName evidence="5">Transcriptional repressor PagR</fullName>
    </submittedName>
</protein>
<evidence type="ECO:0000256" key="2">
    <source>
        <dbReference type="ARBA" id="ARBA00023125"/>
    </source>
</evidence>
<dbReference type="Proteomes" id="UP000070427">
    <property type="component" value="Unassembled WGS sequence"/>
</dbReference>
<dbReference type="PANTHER" id="PTHR43132">
    <property type="entry name" value="ARSENICAL RESISTANCE OPERON REPRESSOR ARSR-RELATED"/>
    <property type="match status" value="1"/>
</dbReference>
<dbReference type="InterPro" id="IPR036388">
    <property type="entry name" value="WH-like_DNA-bd_sf"/>
</dbReference>
<dbReference type="Pfam" id="PF01022">
    <property type="entry name" value="HTH_5"/>
    <property type="match status" value="1"/>
</dbReference>
<gene>
    <name evidence="5" type="primary">pagR</name>
    <name evidence="5" type="ORF">AN618_16910</name>
</gene>
<dbReference type="PRINTS" id="PR00778">
    <property type="entry name" value="HTHARSR"/>
</dbReference>
<dbReference type="InterPro" id="IPR051011">
    <property type="entry name" value="Metal_resp_trans_reg"/>
</dbReference>
<feature type="domain" description="HTH arsR-type" evidence="4">
    <location>
        <begin position="11"/>
        <end position="100"/>
    </location>
</feature>
<reference evidence="5 6" key="1">
    <citation type="submission" date="2015-12" db="EMBL/GenBank/DDBJ databases">
        <title>Draft genome sequnece of Fervidicola ferrireducens strain Y170.</title>
        <authorList>
            <person name="Patel B.K."/>
        </authorList>
    </citation>
    <scope>NUCLEOTIDE SEQUENCE [LARGE SCALE GENOMIC DNA]</scope>
    <source>
        <strain evidence="5 6">Y170</strain>
    </source>
</reference>
<evidence type="ECO:0000256" key="3">
    <source>
        <dbReference type="ARBA" id="ARBA00023163"/>
    </source>
</evidence>
<dbReference type="PROSITE" id="PS50987">
    <property type="entry name" value="HTH_ARSR_2"/>
    <property type="match status" value="1"/>
</dbReference>
<evidence type="ECO:0000313" key="6">
    <source>
        <dbReference type="Proteomes" id="UP000070427"/>
    </source>
</evidence>
<dbReference type="STRING" id="520764.AN618_16910"/>
<dbReference type="AlphaFoldDB" id="A0A140L644"/>